<reference evidence="6 7" key="1">
    <citation type="submission" date="2016-10" db="EMBL/GenBank/DDBJ databases">
        <title>Chromobacterium muskegensis sp. nov., an insecticidal bacterium isolated from Sphagnum bogs.</title>
        <authorList>
            <person name="Sparks M.E."/>
            <person name="Blackburn M.B."/>
            <person name="Gundersen-Rindal D.E."/>
            <person name="Mitchell A."/>
            <person name="Farrar R."/>
            <person name="Kuhar D."/>
        </authorList>
    </citation>
    <scope>NUCLEOTIDE SEQUENCE [LARGE SCALE GENOMIC DNA]</scope>
    <source>
        <strain evidence="6 7">21-1</strain>
    </source>
</reference>
<evidence type="ECO:0000259" key="5">
    <source>
        <dbReference type="Pfam" id="PF25989"/>
    </source>
</evidence>
<dbReference type="Gene3D" id="2.40.50.100">
    <property type="match status" value="2"/>
</dbReference>
<evidence type="ECO:0000259" key="4">
    <source>
        <dbReference type="Pfam" id="PF25954"/>
    </source>
</evidence>
<dbReference type="FunFam" id="2.40.30.170:FF:000010">
    <property type="entry name" value="Efflux RND transporter periplasmic adaptor subunit"/>
    <property type="match status" value="1"/>
</dbReference>
<comment type="similarity">
    <text evidence="1">Belongs to the membrane fusion protein (MFP) (TC 8.A.1) family.</text>
</comment>
<dbReference type="EMBL" id="CP017707">
    <property type="protein sequence ID" value="AOZ52299.1"/>
    <property type="molecule type" value="Genomic_DNA"/>
</dbReference>
<dbReference type="Pfam" id="PF25954">
    <property type="entry name" value="Beta-barrel_RND_2"/>
    <property type="match status" value="1"/>
</dbReference>
<dbReference type="InterPro" id="IPR058625">
    <property type="entry name" value="MdtA-like_BSH"/>
</dbReference>
<evidence type="ECO:0000259" key="3">
    <source>
        <dbReference type="Pfam" id="PF25917"/>
    </source>
</evidence>
<evidence type="ECO:0000313" key="7">
    <source>
        <dbReference type="Proteomes" id="UP000178776"/>
    </source>
</evidence>
<feature type="domain" description="Multidrug resistance protein MdtA-like barrel-sandwich hybrid" evidence="3">
    <location>
        <begin position="68"/>
        <end position="188"/>
    </location>
</feature>
<dbReference type="Gene3D" id="2.40.30.170">
    <property type="match status" value="1"/>
</dbReference>
<dbReference type="GeneID" id="68843749"/>
<dbReference type="PANTHER" id="PTHR30469">
    <property type="entry name" value="MULTIDRUG RESISTANCE PROTEIN MDTA"/>
    <property type="match status" value="1"/>
</dbReference>
<dbReference type="Proteomes" id="UP000178776">
    <property type="component" value="Chromosome"/>
</dbReference>
<dbReference type="InterPro" id="IPR058792">
    <property type="entry name" value="Beta-barrel_RND_2"/>
</dbReference>
<dbReference type="Gene3D" id="2.40.420.20">
    <property type="match status" value="1"/>
</dbReference>
<feature type="compositionally biased region" description="Polar residues" evidence="2">
    <location>
        <begin position="348"/>
        <end position="359"/>
    </location>
</feature>
<organism evidence="6 7">
    <name type="scientific">Chromobacterium vaccinii</name>
    <dbReference type="NCBI Taxonomy" id="1108595"/>
    <lineage>
        <taxon>Bacteria</taxon>
        <taxon>Pseudomonadati</taxon>
        <taxon>Pseudomonadota</taxon>
        <taxon>Betaproteobacteria</taxon>
        <taxon>Neisseriales</taxon>
        <taxon>Chromobacteriaceae</taxon>
        <taxon>Chromobacterium</taxon>
    </lineage>
</organism>
<name>A0A1D9LM31_9NEIS</name>
<sequence length="368" mass="39157">MTKRMLIMLGCVLALVVALGVGFFLHIQKLIASSPKPGPQTVSTTVAKMQEWQPQLGSVGTLSAVHGVDVSSEVAGQVRSLHFKSGEDVKAGEVLVQLNADSDVAQLRALQAAAELAATTLKRDRAQLAVQGVSQAQVDADEADLKSKKAQVAQQEALVAKKTIRAPFAGRVGITPVNPGQYLNPGDKIVTLQTIDPVYIDFYLPQRQIAQIRPGQPVKVKSDAFGAQQFHGKINAISPKIDPATRNVQIQATIANPKRQLLPGMFGNATVDVGSKQSRLTLPQTAITYNPYGSTVFIVQKGKNGPEAQQVFVTTGDTRGDQVAITGGLKDGQEVVTSGQLKLKTGTPITVNNSVRPSDNPNPTPQEH</sequence>
<dbReference type="RefSeq" id="WP_046157500.1">
    <property type="nucleotide sequence ID" value="NZ_CP017707.1"/>
</dbReference>
<evidence type="ECO:0000256" key="1">
    <source>
        <dbReference type="ARBA" id="ARBA00009477"/>
    </source>
</evidence>
<dbReference type="GO" id="GO:0015562">
    <property type="term" value="F:efflux transmembrane transporter activity"/>
    <property type="evidence" value="ECO:0007669"/>
    <property type="project" value="TreeGrafter"/>
</dbReference>
<dbReference type="InterPro" id="IPR006143">
    <property type="entry name" value="RND_pump_MFP"/>
</dbReference>
<dbReference type="GO" id="GO:1990281">
    <property type="term" value="C:efflux pump complex"/>
    <property type="evidence" value="ECO:0007669"/>
    <property type="project" value="TreeGrafter"/>
</dbReference>
<evidence type="ECO:0000256" key="2">
    <source>
        <dbReference type="SAM" id="MobiDB-lite"/>
    </source>
</evidence>
<evidence type="ECO:0000313" key="6">
    <source>
        <dbReference type="EMBL" id="AOZ52299.1"/>
    </source>
</evidence>
<gene>
    <name evidence="6" type="ORF">BKX93_21370</name>
</gene>
<dbReference type="SUPFAM" id="SSF111369">
    <property type="entry name" value="HlyD-like secretion proteins"/>
    <property type="match status" value="1"/>
</dbReference>
<dbReference type="STRING" id="1108595.BKX93_21370"/>
<dbReference type="InterPro" id="IPR058637">
    <property type="entry name" value="YknX-like_C"/>
</dbReference>
<dbReference type="NCBIfam" id="TIGR01730">
    <property type="entry name" value="RND_mfp"/>
    <property type="match status" value="1"/>
</dbReference>
<feature type="domain" description="YknX-like C-terminal permuted SH3-like" evidence="5">
    <location>
        <begin position="280"/>
        <end position="351"/>
    </location>
</feature>
<protein>
    <submittedName>
        <fullName evidence="6">Efflux transporter periplasmic adaptor subunit</fullName>
    </submittedName>
</protein>
<feature type="domain" description="CusB-like beta-barrel" evidence="4">
    <location>
        <begin position="198"/>
        <end position="271"/>
    </location>
</feature>
<feature type="region of interest" description="Disordered" evidence="2">
    <location>
        <begin position="348"/>
        <end position="368"/>
    </location>
</feature>
<proteinExistence type="inferred from homology"/>
<dbReference type="Pfam" id="PF25989">
    <property type="entry name" value="YknX_C"/>
    <property type="match status" value="1"/>
</dbReference>
<dbReference type="KEGG" id="cvc:BKX93_21370"/>
<accession>A0A1D9LM31</accession>
<dbReference type="PANTHER" id="PTHR30469:SF11">
    <property type="entry name" value="BLL4320 PROTEIN"/>
    <property type="match status" value="1"/>
</dbReference>
<dbReference type="Pfam" id="PF25917">
    <property type="entry name" value="BSH_RND"/>
    <property type="match status" value="1"/>
</dbReference>
<dbReference type="AlphaFoldDB" id="A0A1D9LM31"/>